<dbReference type="EMBL" id="SBJO01000017">
    <property type="protein sequence ID" value="KAF9764534.1"/>
    <property type="molecule type" value="Genomic_DNA"/>
</dbReference>
<evidence type="ECO:0000313" key="1">
    <source>
        <dbReference type="EMBL" id="KAF9764534.1"/>
    </source>
</evidence>
<dbReference type="Proteomes" id="UP000740883">
    <property type="component" value="Unassembled WGS sequence"/>
</dbReference>
<dbReference type="AlphaFoldDB" id="A0A9P6H0T0"/>
<protein>
    <submittedName>
        <fullName evidence="1">Uncharacterized protein</fullName>
    </submittedName>
</protein>
<evidence type="ECO:0000313" key="2">
    <source>
        <dbReference type="Proteomes" id="UP000740883"/>
    </source>
</evidence>
<name>A0A9P6H0T0_9MICR</name>
<reference evidence="1 2" key="1">
    <citation type="journal article" date="2020" name="Genome Biol. Evol.">
        <title>Comparative genomics of strictly vertically transmitted, feminizing microsporidia endosymbionts of amphipod crustaceans.</title>
        <authorList>
            <person name="Cormier A."/>
            <person name="Chebbi M.A."/>
            <person name="Giraud I."/>
            <person name="Wattier R."/>
            <person name="Teixeira M."/>
            <person name="Gilbert C."/>
            <person name="Rigaud T."/>
            <person name="Cordaux R."/>
        </authorList>
    </citation>
    <scope>NUCLEOTIDE SEQUENCE [LARGE SCALE GENOMIC DNA]</scope>
    <source>
        <strain evidence="1 2">Ou3-Ou53</strain>
    </source>
</reference>
<keyword evidence="2" id="KW-1185">Reference proteome</keyword>
<organism evidence="1 2">
    <name type="scientific">Nosema granulosis</name>
    <dbReference type="NCBI Taxonomy" id="83296"/>
    <lineage>
        <taxon>Eukaryota</taxon>
        <taxon>Fungi</taxon>
        <taxon>Fungi incertae sedis</taxon>
        <taxon>Microsporidia</taxon>
        <taxon>Nosematidae</taxon>
        <taxon>Nosema</taxon>
    </lineage>
</organism>
<proteinExistence type="predicted"/>
<sequence>MKWLFFICLHGCSVFDKVTEITKNILNEFREDQYAIIIYPDVFIRYNIIFEHNIIKLVYSEFKLVKEMFPIDETLLNETLLDEPFSDTYYTFDAFKDKSIALHKEFNAMMEKHYSKYDKISIVFTYPESQEKLIRIILDFIKKTFSKKKYKMINIRTQVGISKEQDSSAVFKLFGSLEGLINFEKNLKGVLKTDSVLQRFNINLFKSDILFDPFLTFQEKKIYTELHIPKRISTFFRLKDEDGARKLLFFNIPCLKFDAKEKENLKRILPEIDENDNDSKAFLEMALENDNFYNVLDVPKLQPFDFKEGKNLQDLKEKDSSKGDFVSIYCYINKEKNFCSITRNELDHVHQEINTKPTFLKNINIIYKLFEKTYENFYLFYKTFYDNVEGFELLLEILSELGLVFKDEISLIKESKNRDKYIKTIYSRINSYGCFLYGKKGYQSLIGIFYLLWLKNLSKNIDLNPVFKYLDKLKRKDEEKINENYTKYLSKLECLTFYFRVEKTSEVLKHRRDPRWAEIYNFLVTFTPFLKQKNLMEVQL</sequence>
<accession>A0A9P6H0T0</accession>
<comment type="caution">
    <text evidence="1">The sequence shown here is derived from an EMBL/GenBank/DDBJ whole genome shotgun (WGS) entry which is preliminary data.</text>
</comment>
<gene>
    <name evidence="1" type="ORF">NGRA_0475</name>
</gene>